<feature type="region of interest" description="Disordered" evidence="1">
    <location>
        <begin position="1"/>
        <end position="22"/>
    </location>
</feature>
<keyword evidence="4" id="KW-1185">Reference proteome</keyword>
<name>A0A0M8QGQ6_9ACTN</name>
<proteinExistence type="predicted"/>
<dbReference type="EMBL" id="LGCN01000210">
    <property type="protein sequence ID" value="KOT35767.1"/>
    <property type="molecule type" value="Genomic_DNA"/>
</dbReference>
<protein>
    <submittedName>
        <fullName evidence="3">Toxin</fullName>
    </submittedName>
</protein>
<dbReference type="OrthoDB" id="4316979at2"/>
<reference evidence="3 4" key="1">
    <citation type="submission" date="2015-07" db="EMBL/GenBank/DDBJ databases">
        <authorList>
            <person name="Noorani M."/>
        </authorList>
    </citation>
    <scope>NUCLEOTIDE SEQUENCE [LARGE SCALE GENOMIC DNA]</scope>
    <source>
        <strain evidence="3 4">NRRL B-24567</strain>
    </source>
</reference>
<dbReference type="Pfam" id="PF04149">
    <property type="entry name" value="DUF397"/>
    <property type="match status" value="2"/>
</dbReference>
<accession>A0A0M8QGQ6</accession>
<evidence type="ECO:0000256" key="1">
    <source>
        <dbReference type="SAM" id="MobiDB-lite"/>
    </source>
</evidence>
<dbReference type="InterPro" id="IPR007278">
    <property type="entry name" value="DUF397"/>
</dbReference>
<dbReference type="AlphaFoldDB" id="A0A0M8QGQ6"/>
<dbReference type="RefSeq" id="WP_030817920.1">
    <property type="nucleotide sequence ID" value="NZ_LGCN01000210.1"/>
</dbReference>
<feature type="domain" description="DUF397" evidence="2">
    <location>
        <begin position="11"/>
        <end position="30"/>
    </location>
</feature>
<dbReference type="Proteomes" id="UP000037773">
    <property type="component" value="Unassembled WGS sequence"/>
</dbReference>
<dbReference type="PATRIC" id="fig|36816.3.peg.5150"/>
<evidence type="ECO:0000259" key="2">
    <source>
        <dbReference type="Pfam" id="PF04149"/>
    </source>
</evidence>
<evidence type="ECO:0000313" key="3">
    <source>
        <dbReference type="EMBL" id="KOT35767.1"/>
    </source>
</evidence>
<organism evidence="3 4">
    <name type="scientific">Streptomyces caelestis</name>
    <dbReference type="NCBI Taxonomy" id="36816"/>
    <lineage>
        <taxon>Bacteria</taxon>
        <taxon>Bacillati</taxon>
        <taxon>Actinomycetota</taxon>
        <taxon>Actinomycetes</taxon>
        <taxon>Kitasatosporales</taxon>
        <taxon>Streptomycetaceae</taxon>
        <taxon>Streptomyces</taxon>
    </lineage>
</organism>
<gene>
    <name evidence="3" type="ORF">ADK41_23825</name>
</gene>
<feature type="compositionally biased region" description="Polar residues" evidence="1">
    <location>
        <begin position="1"/>
        <end position="19"/>
    </location>
</feature>
<sequence>METAPSPRNIQWRKSSYSGSTGGDCVECTVTGNAAWRTSSYSGPNGGECVEVAPACPTGAVPVRDSKNPSGPVVTVGAGAWQTFVDGLR</sequence>
<evidence type="ECO:0000313" key="4">
    <source>
        <dbReference type="Proteomes" id="UP000037773"/>
    </source>
</evidence>
<comment type="caution">
    <text evidence="3">The sequence shown here is derived from an EMBL/GenBank/DDBJ whole genome shotgun (WGS) entry which is preliminary data.</text>
</comment>
<feature type="domain" description="DUF397" evidence="2">
    <location>
        <begin position="34"/>
        <end position="89"/>
    </location>
</feature>